<sequence>MVLQYIFLQCTVNTCFSRYLYSGKVEINAEIALSLLYAARKYDIPVLEIQCKSFLSENMDTENVCTILDQAIVFDDKDLKDKSLEFIMLTKSESVLKSNAFVRMSKSGLQEVLNLDILNASECEVYVGCKRWASQRCRDAGKQETDEHIRQELGDEVISLIRFPTMTPEDFTHVVSTENVLKKDELISIYRSITNKNYASKFINEPQLDLGARCLFVRCTSVGQPWGYGIKGQDGLSFTVSKNCELTAVDMFLPASEGSVTGVLELIEGTKLILSQNVTLYYKQGVEHLLVYLDKSLILHHSNEYSIRIRMEGASGFFCVSTANNISMEGVTMTFSDLKVGLNQMGTVVSYGQFYGFELLIKKRKNIA</sequence>
<evidence type="ECO:0000259" key="3">
    <source>
        <dbReference type="SMART" id="SM00875"/>
    </source>
</evidence>
<dbReference type="Pfam" id="PF00651">
    <property type="entry name" value="BTB"/>
    <property type="match status" value="1"/>
</dbReference>
<dbReference type="Pfam" id="PF08005">
    <property type="entry name" value="PHR"/>
    <property type="match status" value="1"/>
</dbReference>
<evidence type="ECO:0000313" key="5">
    <source>
        <dbReference type="Proteomes" id="UP000828390"/>
    </source>
</evidence>
<dbReference type="InterPro" id="IPR000210">
    <property type="entry name" value="BTB/POZ_dom"/>
</dbReference>
<dbReference type="PANTHER" id="PTHR45774">
    <property type="entry name" value="BTB/POZ DOMAIN-CONTAINING"/>
    <property type="match status" value="1"/>
</dbReference>
<gene>
    <name evidence="4" type="ORF">DPMN_149327</name>
</gene>
<dbReference type="Gene3D" id="1.25.40.420">
    <property type="match status" value="1"/>
</dbReference>
<keyword evidence="5" id="KW-1185">Reference proteome</keyword>
<name>A0A9D4FH68_DREPO</name>
<dbReference type="SMART" id="SM00875">
    <property type="entry name" value="BACK"/>
    <property type="match status" value="1"/>
</dbReference>
<dbReference type="Gene3D" id="2.60.120.820">
    <property type="entry name" value="PHR domain"/>
    <property type="match status" value="1"/>
</dbReference>
<dbReference type="SUPFAM" id="SSF54695">
    <property type="entry name" value="POZ domain"/>
    <property type="match status" value="1"/>
</dbReference>
<evidence type="ECO:0000256" key="1">
    <source>
        <dbReference type="ARBA" id="ARBA00004496"/>
    </source>
</evidence>
<evidence type="ECO:0000313" key="4">
    <source>
        <dbReference type="EMBL" id="KAH3795767.1"/>
    </source>
</evidence>
<dbReference type="InterPro" id="IPR011333">
    <property type="entry name" value="SKP1/BTB/POZ_sf"/>
</dbReference>
<evidence type="ECO:0000256" key="2">
    <source>
        <dbReference type="ARBA" id="ARBA00022490"/>
    </source>
</evidence>
<proteinExistence type="predicted"/>
<dbReference type="GO" id="GO:0022008">
    <property type="term" value="P:neurogenesis"/>
    <property type="evidence" value="ECO:0007669"/>
    <property type="project" value="TreeGrafter"/>
</dbReference>
<dbReference type="Gene3D" id="3.30.710.10">
    <property type="entry name" value="Potassium Channel Kv1.1, Chain A"/>
    <property type="match status" value="1"/>
</dbReference>
<protein>
    <recommendedName>
        <fullName evidence="3">BACK domain-containing protein</fullName>
    </recommendedName>
</protein>
<dbReference type="InterPro" id="IPR012983">
    <property type="entry name" value="PHR"/>
</dbReference>
<feature type="domain" description="BACK" evidence="3">
    <location>
        <begin position="64"/>
        <end position="176"/>
    </location>
</feature>
<dbReference type="Proteomes" id="UP000828390">
    <property type="component" value="Unassembled WGS sequence"/>
</dbReference>
<organism evidence="4 5">
    <name type="scientific">Dreissena polymorpha</name>
    <name type="common">Zebra mussel</name>
    <name type="synonym">Mytilus polymorpha</name>
    <dbReference type="NCBI Taxonomy" id="45954"/>
    <lineage>
        <taxon>Eukaryota</taxon>
        <taxon>Metazoa</taxon>
        <taxon>Spiralia</taxon>
        <taxon>Lophotrochozoa</taxon>
        <taxon>Mollusca</taxon>
        <taxon>Bivalvia</taxon>
        <taxon>Autobranchia</taxon>
        <taxon>Heteroconchia</taxon>
        <taxon>Euheterodonta</taxon>
        <taxon>Imparidentia</taxon>
        <taxon>Neoheterodontei</taxon>
        <taxon>Myida</taxon>
        <taxon>Dreissenoidea</taxon>
        <taxon>Dreissenidae</taxon>
        <taxon>Dreissena</taxon>
    </lineage>
</organism>
<dbReference type="InterPro" id="IPR038648">
    <property type="entry name" value="PHR_sf"/>
</dbReference>
<reference evidence="4" key="2">
    <citation type="submission" date="2020-11" db="EMBL/GenBank/DDBJ databases">
        <authorList>
            <person name="McCartney M.A."/>
            <person name="Auch B."/>
            <person name="Kono T."/>
            <person name="Mallez S."/>
            <person name="Becker A."/>
            <person name="Gohl D.M."/>
            <person name="Silverstein K.A.T."/>
            <person name="Koren S."/>
            <person name="Bechman K.B."/>
            <person name="Herman A."/>
            <person name="Abrahante J.E."/>
            <person name="Garbe J."/>
        </authorList>
    </citation>
    <scope>NUCLEOTIDE SEQUENCE</scope>
    <source>
        <strain evidence="4">Duluth1</strain>
        <tissue evidence="4">Whole animal</tissue>
    </source>
</reference>
<accession>A0A9D4FH68</accession>
<dbReference type="InterPro" id="IPR011705">
    <property type="entry name" value="BACK"/>
</dbReference>
<dbReference type="GO" id="GO:0005829">
    <property type="term" value="C:cytosol"/>
    <property type="evidence" value="ECO:0007669"/>
    <property type="project" value="TreeGrafter"/>
</dbReference>
<comment type="subcellular location">
    <subcellularLocation>
        <location evidence="1">Cytoplasm</location>
    </subcellularLocation>
</comment>
<comment type="caution">
    <text evidence="4">The sequence shown here is derived from an EMBL/GenBank/DDBJ whole genome shotgun (WGS) entry which is preliminary data.</text>
</comment>
<dbReference type="EMBL" id="JAIWYP010000007">
    <property type="protein sequence ID" value="KAH3795767.1"/>
    <property type="molecule type" value="Genomic_DNA"/>
</dbReference>
<keyword evidence="2" id="KW-0963">Cytoplasm</keyword>
<dbReference type="Pfam" id="PF07707">
    <property type="entry name" value="BACK"/>
    <property type="match status" value="1"/>
</dbReference>
<dbReference type="PANTHER" id="PTHR45774:SF3">
    <property type="entry name" value="BTB (POZ) DOMAIN-CONTAINING 2B-RELATED"/>
    <property type="match status" value="1"/>
</dbReference>
<dbReference type="AlphaFoldDB" id="A0A9D4FH68"/>
<reference evidence="4" key="1">
    <citation type="journal article" date="2019" name="bioRxiv">
        <title>The Genome of the Zebra Mussel, Dreissena polymorpha: A Resource for Invasive Species Research.</title>
        <authorList>
            <person name="McCartney M.A."/>
            <person name="Auch B."/>
            <person name="Kono T."/>
            <person name="Mallez S."/>
            <person name="Zhang Y."/>
            <person name="Obille A."/>
            <person name="Becker A."/>
            <person name="Abrahante J.E."/>
            <person name="Garbe J."/>
            <person name="Badalamenti J.P."/>
            <person name="Herman A."/>
            <person name="Mangelson H."/>
            <person name="Liachko I."/>
            <person name="Sullivan S."/>
            <person name="Sone E.D."/>
            <person name="Koren S."/>
            <person name="Silverstein K.A.T."/>
            <person name="Beckman K.B."/>
            <person name="Gohl D.M."/>
        </authorList>
    </citation>
    <scope>NUCLEOTIDE SEQUENCE</scope>
    <source>
        <strain evidence="4">Duluth1</strain>
        <tissue evidence="4">Whole animal</tissue>
    </source>
</reference>